<dbReference type="SUPFAM" id="SSF54637">
    <property type="entry name" value="Thioesterase/thiol ester dehydrase-isomerase"/>
    <property type="match status" value="1"/>
</dbReference>
<dbReference type="InterPro" id="IPR039298">
    <property type="entry name" value="ACOT13"/>
</dbReference>
<dbReference type="PANTHER" id="PTHR21660:SF1">
    <property type="entry name" value="ACYL-COENZYME A THIOESTERASE 13"/>
    <property type="match status" value="1"/>
</dbReference>
<dbReference type="Proteomes" id="UP000076927">
    <property type="component" value="Chromosome"/>
</dbReference>
<dbReference type="CDD" id="cd03443">
    <property type="entry name" value="PaaI_thioesterase"/>
    <property type="match status" value="1"/>
</dbReference>
<dbReference type="NCBIfam" id="TIGR00369">
    <property type="entry name" value="unchar_dom_1"/>
    <property type="match status" value="1"/>
</dbReference>
<evidence type="ECO:0000256" key="2">
    <source>
        <dbReference type="ARBA" id="ARBA00022801"/>
    </source>
</evidence>
<keyword evidence="5" id="KW-1185">Reference proteome</keyword>
<dbReference type="AlphaFoldDB" id="A0A172TK20"/>
<dbReference type="KEGG" id="pswu:SY83_13595"/>
<dbReference type="Gene3D" id="3.10.129.10">
    <property type="entry name" value="Hotdog Thioesterase"/>
    <property type="match status" value="1"/>
</dbReference>
<evidence type="ECO:0000313" key="5">
    <source>
        <dbReference type="Proteomes" id="UP000076927"/>
    </source>
</evidence>
<dbReference type="EMBL" id="CP011388">
    <property type="protein sequence ID" value="ANE47123.1"/>
    <property type="molecule type" value="Genomic_DNA"/>
</dbReference>
<name>A0A172TK20_9BACL</name>
<feature type="domain" description="Thioesterase" evidence="3">
    <location>
        <begin position="72"/>
        <end position="146"/>
    </location>
</feature>
<organism evidence="4 5">
    <name type="scientific">Paenibacillus swuensis</name>
    <dbReference type="NCBI Taxonomy" id="1178515"/>
    <lineage>
        <taxon>Bacteria</taxon>
        <taxon>Bacillati</taxon>
        <taxon>Bacillota</taxon>
        <taxon>Bacilli</taxon>
        <taxon>Bacillales</taxon>
        <taxon>Paenibacillaceae</taxon>
        <taxon>Paenibacillus</taxon>
    </lineage>
</organism>
<dbReference type="PATRIC" id="fig|1178515.4.peg.2726"/>
<dbReference type="InterPro" id="IPR006683">
    <property type="entry name" value="Thioestr_dom"/>
</dbReference>
<proteinExistence type="inferred from homology"/>
<dbReference type="GO" id="GO:0047617">
    <property type="term" value="F:fatty acyl-CoA hydrolase activity"/>
    <property type="evidence" value="ECO:0007669"/>
    <property type="project" value="InterPro"/>
</dbReference>
<evidence type="ECO:0000256" key="1">
    <source>
        <dbReference type="ARBA" id="ARBA00008324"/>
    </source>
</evidence>
<reference evidence="4 5" key="1">
    <citation type="submission" date="2015-01" db="EMBL/GenBank/DDBJ databases">
        <title>Paenibacillus swuensis/DY6/whole genome sequencing.</title>
        <authorList>
            <person name="Kim M.K."/>
            <person name="Srinivasan S."/>
            <person name="Lee J.-J."/>
        </authorList>
    </citation>
    <scope>NUCLEOTIDE SEQUENCE [LARGE SCALE GENOMIC DNA]</scope>
    <source>
        <strain evidence="4 5">DY6</strain>
    </source>
</reference>
<dbReference type="PANTHER" id="PTHR21660">
    <property type="entry name" value="THIOESTERASE SUPERFAMILY MEMBER-RELATED"/>
    <property type="match status" value="1"/>
</dbReference>
<dbReference type="InterPro" id="IPR003736">
    <property type="entry name" value="PAAI_dom"/>
</dbReference>
<evidence type="ECO:0000313" key="4">
    <source>
        <dbReference type="EMBL" id="ANE47123.1"/>
    </source>
</evidence>
<comment type="similarity">
    <text evidence="1">Belongs to the thioesterase PaaI family.</text>
</comment>
<dbReference type="STRING" id="1178515.SY83_13595"/>
<gene>
    <name evidence="4" type="ORF">SY83_13595</name>
</gene>
<dbReference type="OrthoDB" id="328435at2"/>
<dbReference type="InterPro" id="IPR029069">
    <property type="entry name" value="HotDog_dom_sf"/>
</dbReference>
<dbReference type="Pfam" id="PF03061">
    <property type="entry name" value="4HBT"/>
    <property type="match status" value="1"/>
</dbReference>
<accession>A0A172TK20</accession>
<keyword evidence="2" id="KW-0378">Hydrolase</keyword>
<sequence>MDRQHLAQRIDSLSDRGVRIVDKAVTALETMKENKYPFLGNFLGIVMEPSKDQDLFVCSMPITPDIQNPYRIVYGGITATLADMAMAWMIEHKLEPDVKFVTIDMQVHYHHAGTGKKLIAEAKLVNQAREVIQASCEIRNDKGSLVATSTATFLQLLRN</sequence>
<evidence type="ECO:0000259" key="3">
    <source>
        <dbReference type="Pfam" id="PF03061"/>
    </source>
</evidence>
<dbReference type="RefSeq" id="WP_068607341.1">
    <property type="nucleotide sequence ID" value="NZ_CP011388.1"/>
</dbReference>
<protein>
    <recommendedName>
        <fullName evidence="3">Thioesterase domain-containing protein</fullName>
    </recommendedName>
</protein>